<proteinExistence type="predicted"/>
<comment type="caution">
    <text evidence="1">The sequence shown here is derived from an EMBL/GenBank/DDBJ whole genome shotgun (WGS) entry which is preliminary data.</text>
</comment>
<dbReference type="EMBL" id="BGPR01004055">
    <property type="protein sequence ID" value="GBM95413.1"/>
    <property type="molecule type" value="Genomic_DNA"/>
</dbReference>
<evidence type="ECO:0000313" key="1">
    <source>
        <dbReference type="EMBL" id="GBM95413.1"/>
    </source>
</evidence>
<accession>A0A4Y2JYF5</accession>
<keyword evidence="2" id="KW-1185">Reference proteome</keyword>
<evidence type="ECO:0000313" key="2">
    <source>
        <dbReference type="Proteomes" id="UP000499080"/>
    </source>
</evidence>
<organism evidence="1 2">
    <name type="scientific">Araneus ventricosus</name>
    <name type="common">Orbweaver spider</name>
    <name type="synonym">Epeira ventricosa</name>
    <dbReference type="NCBI Taxonomy" id="182803"/>
    <lineage>
        <taxon>Eukaryota</taxon>
        <taxon>Metazoa</taxon>
        <taxon>Ecdysozoa</taxon>
        <taxon>Arthropoda</taxon>
        <taxon>Chelicerata</taxon>
        <taxon>Arachnida</taxon>
        <taxon>Araneae</taxon>
        <taxon>Araneomorphae</taxon>
        <taxon>Entelegynae</taxon>
        <taxon>Araneoidea</taxon>
        <taxon>Araneidae</taxon>
        <taxon>Araneus</taxon>
    </lineage>
</organism>
<protein>
    <submittedName>
        <fullName evidence="1">Uncharacterized protein</fullName>
    </submittedName>
</protein>
<reference evidence="1 2" key="1">
    <citation type="journal article" date="2019" name="Sci. Rep.">
        <title>Orb-weaving spider Araneus ventricosus genome elucidates the spidroin gene catalogue.</title>
        <authorList>
            <person name="Kono N."/>
            <person name="Nakamura H."/>
            <person name="Ohtoshi R."/>
            <person name="Moran D.A.P."/>
            <person name="Shinohara A."/>
            <person name="Yoshida Y."/>
            <person name="Fujiwara M."/>
            <person name="Mori M."/>
            <person name="Tomita M."/>
            <person name="Arakawa K."/>
        </authorList>
    </citation>
    <scope>NUCLEOTIDE SEQUENCE [LARGE SCALE GENOMIC DNA]</scope>
</reference>
<dbReference type="AlphaFoldDB" id="A0A4Y2JYF5"/>
<name>A0A4Y2JYF5_ARAVE</name>
<dbReference type="Proteomes" id="UP000499080">
    <property type="component" value="Unassembled WGS sequence"/>
</dbReference>
<sequence length="154" mass="17528">MLGKADHSRHLHSSPFQLTHPFRQIIPDRSTQRKPIHYQSLQSPPSPIFPLNHTPKSFPLHTRTYSDSVGLLPDSPNGTMDIKAGWIPNFPLQFWPGVHTDDCFWRVYTCVYTSHALCSKLVGHHFAPEADSAPDADKNTLISMHLLEMESQLY</sequence>
<gene>
    <name evidence="1" type="ORF">AVEN_79320_1</name>
</gene>